<keyword evidence="5" id="KW-0812">Transmembrane</keyword>
<evidence type="ECO:0000259" key="6">
    <source>
        <dbReference type="Pfam" id="PF07730"/>
    </source>
</evidence>
<feature type="transmembrane region" description="Helical" evidence="5">
    <location>
        <begin position="82"/>
        <end position="104"/>
    </location>
</feature>
<keyword evidence="1" id="KW-0808">Transferase</keyword>
<evidence type="ECO:0000313" key="7">
    <source>
        <dbReference type="EMBL" id="RRC94738.1"/>
    </source>
</evidence>
<dbReference type="InterPro" id="IPR011712">
    <property type="entry name" value="Sig_transdc_His_kin_sub3_dim/P"/>
</dbReference>
<comment type="caution">
    <text evidence="7">The sequence shown here is derived from an EMBL/GenBank/DDBJ whole genome shotgun (WGS) entry which is preliminary data.</text>
</comment>
<dbReference type="GO" id="GO:0046983">
    <property type="term" value="F:protein dimerization activity"/>
    <property type="evidence" value="ECO:0007669"/>
    <property type="project" value="InterPro"/>
</dbReference>
<feature type="transmembrane region" description="Helical" evidence="5">
    <location>
        <begin position="128"/>
        <end position="145"/>
    </location>
</feature>
<dbReference type="InterPro" id="IPR036890">
    <property type="entry name" value="HATPase_C_sf"/>
</dbReference>
<feature type="compositionally biased region" description="Pro residues" evidence="4">
    <location>
        <begin position="434"/>
        <end position="447"/>
    </location>
</feature>
<dbReference type="GO" id="GO:0000155">
    <property type="term" value="F:phosphorelay sensor kinase activity"/>
    <property type="evidence" value="ECO:0007669"/>
    <property type="project" value="InterPro"/>
</dbReference>
<evidence type="ECO:0000313" key="8">
    <source>
        <dbReference type="Proteomes" id="UP000280444"/>
    </source>
</evidence>
<evidence type="ECO:0000256" key="3">
    <source>
        <dbReference type="ARBA" id="ARBA00023012"/>
    </source>
</evidence>
<dbReference type="InterPro" id="IPR050482">
    <property type="entry name" value="Sensor_HK_TwoCompSys"/>
</dbReference>
<keyword evidence="8" id="KW-1185">Reference proteome</keyword>
<keyword evidence="5" id="KW-1133">Transmembrane helix</keyword>
<accession>A0A3P1SC68</accession>
<dbReference type="Proteomes" id="UP000280444">
    <property type="component" value="Unassembled WGS sequence"/>
</dbReference>
<feature type="transmembrane region" description="Helical" evidence="5">
    <location>
        <begin position="20"/>
        <end position="40"/>
    </location>
</feature>
<keyword evidence="5" id="KW-0472">Membrane</keyword>
<dbReference type="Gene3D" id="3.30.565.10">
    <property type="entry name" value="Histidine kinase-like ATPase, C-terminal domain"/>
    <property type="match status" value="1"/>
</dbReference>
<evidence type="ECO:0000256" key="4">
    <source>
        <dbReference type="SAM" id="MobiDB-lite"/>
    </source>
</evidence>
<evidence type="ECO:0000256" key="1">
    <source>
        <dbReference type="ARBA" id="ARBA00022679"/>
    </source>
</evidence>
<evidence type="ECO:0000256" key="2">
    <source>
        <dbReference type="ARBA" id="ARBA00022777"/>
    </source>
</evidence>
<dbReference type="PANTHER" id="PTHR24421">
    <property type="entry name" value="NITRATE/NITRITE SENSOR PROTEIN NARX-RELATED"/>
    <property type="match status" value="1"/>
</dbReference>
<feature type="transmembrane region" description="Helical" evidence="5">
    <location>
        <begin position="151"/>
        <end position="171"/>
    </location>
</feature>
<keyword evidence="3" id="KW-0902">Two-component regulatory system</keyword>
<dbReference type="EMBL" id="RQZF01000010">
    <property type="protein sequence ID" value="RRC94738.1"/>
    <property type="molecule type" value="Genomic_DNA"/>
</dbReference>
<organism evidence="7 8">
    <name type="scientific">Schaalia canis</name>
    <dbReference type="NCBI Taxonomy" id="100469"/>
    <lineage>
        <taxon>Bacteria</taxon>
        <taxon>Bacillati</taxon>
        <taxon>Actinomycetota</taxon>
        <taxon>Actinomycetes</taxon>
        <taxon>Actinomycetales</taxon>
        <taxon>Actinomycetaceae</taxon>
        <taxon>Schaalia</taxon>
    </lineage>
</organism>
<dbReference type="Gene3D" id="1.20.5.1930">
    <property type="match status" value="1"/>
</dbReference>
<evidence type="ECO:0000256" key="5">
    <source>
        <dbReference type="SAM" id="Phobius"/>
    </source>
</evidence>
<feature type="transmembrane region" description="Helical" evidence="5">
    <location>
        <begin position="47"/>
        <end position="70"/>
    </location>
</feature>
<protein>
    <recommendedName>
        <fullName evidence="6">Signal transduction histidine kinase subgroup 3 dimerisation and phosphoacceptor domain-containing protein</fullName>
    </recommendedName>
</protein>
<dbReference type="GO" id="GO:0016020">
    <property type="term" value="C:membrane"/>
    <property type="evidence" value="ECO:0007669"/>
    <property type="project" value="InterPro"/>
</dbReference>
<sequence>MNSTHTDERVFGLNMNSRAFSLLWATPFLLFTIFPFYGAYQYGLHRPLGLALATTTVAFIASYLTTWITNPVSPHPGPVPRVFWLTHALLLGLQFLGALLVYAIGSSGGSQMLGFPAAAWALQAPRRLVAPGMAGLFVIALGEHLAFESGWFLPFAFLGAAFSTVLSRFTMDAGMRQEARNTQLLALARERERDRISADLHDILGHTLTGMTIKADLVKRLLEKDRPQEAHAQVSELLELSRSALTEVRAVVTDNRQLNLDEEIASAATLLAASGVDLQVHREGTPPVGMSSTLIARVIREGTTNIVVHSKASRAVLTLRHNGVELRNNGYSEAYSRKTRGAGSGLDALAERTREYGRLSWGREANWWVLSVKLDEAATPLPTTSTPQGLPVGSASPSSSQAESPAASPVTDSAPPAPSRPLASPAAPAAASDPPSPARPSLPPSSPAAPEHSEVTP</sequence>
<proteinExistence type="predicted"/>
<feature type="domain" description="Signal transduction histidine kinase subgroup 3 dimerisation and phosphoacceptor" evidence="6">
    <location>
        <begin position="192"/>
        <end position="257"/>
    </location>
</feature>
<dbReference type="AlphaFoldDB" id="A0A3P1SC68"/>
<dbReference type="Pfam" id="PF07730">
    <property type="entry name" value="HisKA_3"/>
    <property type="match status" value="1"/>
</dbReference>
<gene>
    <name evidence="7" type="ORF">EII11_08540</name>
</gene>
<name>A0A3P1SC68_9ACTO</name>
<dbReference type="PANTHER" id="PTHR24421:SF63">
    <property type="entry name" value="SENSOR HISTIDINE KINASE DESK"/>
    <property type="match status" value="1"/>
</dbReference>
<reference evidence="7 8" key="1">
    <citation type="submission" date="2018-11" db="EMBL/GenBank/DDBJ databases">
        <title>Genomes From Bacteria Associated with the Canine Oral Cavity: a Test Case for Automated Genome-Based Taxonomic Assignment.</title>
        <authorList>
            <person name="Coil D.A."/>
            <person name="Jospin G."/>
            <person name="Darling A.E."/>
            <person name="Wallis C."/>
            <person name="Davis I.J."/>
            <person name="Harris S."/>
            <person name="Eisen J.A."/>
            <person name="Holcombe L.J."/>
            <person name="O'Flynn C."/>
        </authorList>
    </citation>
    <scope>NUCLEOTIDE SEQUENCE [LARGE SCALE GENOMIC DNA]</scope>
    <source>
        <strain evidence="7 8">OH770</strain>
    </source>
</reference>
<feature type="region of interest" description="Disordered" evidence="4">
    <location>
        <begin position="380"/>
        <end position="457"/>
    </location>
</feature>
<feature type="compositionally biased region" description="Low complexity" evidence="4">
    <location>
        <begin position="394"/>
        <end position="433"/>
    </location>
</feature>
<keyword evidence="2" id="KW-0418">Kinase</keyword>